<feature type="transmembrane region" description="Helical" evidence="7">
    <location>
        <begin position="107"/>
        <end position="127"/>
    </location>
</feature>
<keyword evidence="5 7" id="KW-0472">Membrane</keyword>
<gene>
    <name evidence="9" type="ORF">PNOK_0067300</name>
</gene>
<feature type="transmembrane region" description="Helical" evidence="7">
    <location>
        <begin position="312"/>
        <end position="339"/>
    </location>
</feature>
<dbReference type="GO" id="GO:0022857">
    <property type="term" value="F:transmembrane transporter activity"/>
    <property type="evidence" value="ECO:0007669"/>
    <property type="project" value="InterPro"/>
</dbReference>
<evidence type="ECO:0000256" key="4">
    <source>
        <dbReference type="ARBA" id="ARBA00022989"/>
    </source>
</evidence>
<evidence type="ECO:0000256" key="6">
    <source>
        <dbReference type="SAM" id="MobiDB-lite"/>
    </source>
</evidence>
<dbReference type="InterPro" id="IPR036259">
    <property type="entry name" value="MFS_trans_sf"/>
</dbReference>
<evidence type="ECO:0000259" key="8">
    <source>
        <dbReference type="PROSITE" id="PS50850"/>
    </source>
</evidence>
<feature type="domain" description="Major facilitator superfamily (MFS) profile" evidence="8">
    <location>
        <begin position="68"/>
        <end position="512"/>
    </location>
</feature>
<dbReference type="Pfam" id="PF07690">
    <property type="entry name" value="MFS_1"/>
    <property type="match status" value="1"/>
</dbReference>
<feature type="transmembrane region" description="Helical" evidence="7">
    <location>
        <begin position="490"/>
        <end position="509"/>
    </location>
</feature>
<keyword evidence="2" id="KW-0813">Transport</keyword>
<dbReference type="Proteomes" id="UP000217199">
    <property type="component" value="Unassembled WGS sequence"/>
</dbReference>
<dbReference type="PRINTS" id="PR01035">
    <property type="entry name" value="TCRTETA"/>
</dbReference>
<comment type="caution">
    <text evidence="9">The sequence shown here is derived from an EMBL/GenBank/DDBJ whole genome shotgun (WGS) entry which is preliminary data.</text>
</comment>
<feature type="transmembrane region" description="Helical" evidence="7">
    <location>
        <begin position="351"/>
        <end position="374"/>
    </location>
</feature>
<dbReference type="SUPFAM" id="SSF103473">
    <property type="entry name" value="MFS general substrate transporter"/>
    <property type="match status" value="1"/>
</dbReference>
<dbReference type="InterPro" id="IPR011701">
    <property type="entry name" value="MFS"/>
</dbReference>
<dbReference type="CDD" id="cd17330">
    <property type="entry name" value="MFS_SLC46_TetA_like"/>
    <property type="match status" value="1"/>
</dbReference>
<evidence type="ECO:0000256" key="5">
    <source>
        <dbReference type="ARBA" id="ARBA00023136"/>
    </source>
</evidence>
<keyword evidence="10" id="KW-1185">Reference proteome</keyword>
<sequence>MQNFEFLPSSSFTVHLNPNSGMRTLDRLENFSASSTETLTPTSETCPLLKDPESAEQVSKPSPVPFRQLSTLCALRLADPICFTQIFPYVNEMMETFQICKPSKTGFYSGIVESVFALAQLVSIYQWANLSDKWGRRPIIFVGIFGIAISTIWLGFSRTLVGILLARAAAGVFSGNVAVMHSVLGEITDSSNQALAFPIYGLCWPLGVILGPLIGGTFSNPAQKYPSWLGSYFFEAYPYFLPCFVVTCITLASIIWGYFYLDETLPSKVRESRLKTEYSISYGIVEHIDRLEHEPDSKPCARALLRLPVIRALCFSGCALSFVGSAFDVVFVLFCYSPIQMGGLSFSASQIGYALAVAGFASALIQIVFMPVLLKNFPSAQLYKICMAIWPFAFLSLPPLNWIAQMDDTSNTPDEHVRRLLWVGIGLALALSRVACLAFSLNMILVKEHAPGPSSLGSANGLAQFAQCLARAIAPAFVSSLFTFSVDHGILSGNFWTVAMVLISALAWMHSSNILDGSDISLDTVEDNDSSSILYSSI</sequence>
<feature type="region of interest" description="Disordered" evidence="6">
    <location>
        <begin position="33"/>
        <end position="62"/>
    </location>
</feature>
<dbReference type="OrthoDB" id="419616at2759"/>
<evidence type="ECO:0000313" key="10">
    <source>
        <dbReference type="Proteomes" id="UP000217199"/>
    </source>
</evidence>
<keyword evidence="3 7" id="KW-0812">Transmembrane</keyword>
<organism evidence="9 10">
    <name type="scientific">Pyrrhoderma noxium</name>
    <dbReference type="NCBI Taxonomy" id="2282107"/>
    <lineage>
        <taxon>Eukaryota</taxon>
        <taxon>Fungi</taxon>
        <taxon>Dikarya</taxon>
        <taxon>Basidiomycota</taxon>
        <taxon>Agaricomycotina</taxon>
        <taxon>Agaricomycetes</taxon>
        <taxon>Hymenochaetales</taxon>
        <taxon>Hymenochaetaceae</taxon>
        <taxon>Pyrrhoderma</taxon>
    </lineage>
</organism>
<keyword evidence="4 7" id="KW-1133">Transmembrane helix</keyword>
<dbReference type="InterPro" id="IPR001958">
    <property type="entry name" value="Tet-R_TetA/multi-R_MdtG-like"/>
</dbReference>
<evidence type="ECO:0000256" key="1">
    <source>
        <dbReference type="ARBA" id="ARBA00004141"/>
    </source>
</evidence>
<proteinExistence type="predicted"/>
<feature type="transmembrane region" description="Helical" evidence="7">
    <location>
        <begin position="139"/>
        <end position="156"/>
    </location>
</feature>
<dbReference type="GO" id="GO:0016020">
    <property type="term" value="C:membrane"/>
    <property type="evidence" value="ECO:0007669"/>
    <property type="project" value="UniProtKB-SubCell"/>
</dbReference>
<feature type="transmembrane region" description="Helical" evidence="7">
    <location>
        <begin position="381"/>
        <end position="400"/>
    </location>
</feature>
<comment type="subcellular location">
    <subcellularLocation>
        <location evidence="1">Membrane</location>
        <topology evidence="1">Multi-pass membrane protein</topology>
    </subcellularLocation>
</comment>
<reference evidence="9 10" key="1">
    <citation type="journal article" date="2017" name="Mol. Ecol.">
        <title>Comparative and population genomic landscape of Phellinus noxius: A hypervariable fungus causing root rot in trees.</title>
        <authorList>
            <person name="Chung C.L."/>
            <person name="Lee T.J."/>
            <person name="Akiba M."/>
            <person name="Lee H.H."/>
            <person name="Kuo T.H."/>
            <person name="Liu D."/>
            <person name="Ke H.M."/>
            <person name="Yokoi T."/>
            <person name="Roa M.B."/>
            <person name="Lu M.J."/>
            <person name="Chang Y.Y."/>
            <person name="Ann P.J."/>
            <person name="Tsai J.N."/>
            <person name="Chen C.Y."/>
            <person name="Tzean S.S."/>
            <person name="Ota Y."/>
            <person name="Hattori T."/>
            <person name="Sahashi N."/>
            <person name="Liou R.F."/>
            <person name="Kikuchi T."/>
            <person name="Tsai I.J."/>
        </authorList>
    </citation>
    <scope>NUCLEOTIDE SEQUENCE [LARGE SCALE GENOMIC DNA]</scope>
    <source>
        <strain evidence="9 10">FFPRI411160</strain>
    </source>
</reference>
<evidence type="ECO:0000256" key="7">
    <source>
        <dbReference type="SAM" id="Phobius"/>
    </source>
</evidence>
<dbReference type="PANTHER" id="PTHR23504">
    <property type="entry name" value="MAJOR FACILITATOR SUPERFAMILY DOMAIN-CONTAINING PROTEIN 10"/>
    <property type="match status" value="1"/>
</dbReference>
<protein>
    <submittedName>
        <fullName evidence="9">MFS general substrate transporter</fullName>
    </submittedName>
</protein>
<dbReference type="Gene3D" id="1.20.1250.20">
    <property type="entry name" value="MFS general substrate transporter like domains"/>
    <property type="match status" value="1"/>
</dbReference>
<name>A0A286UVY0_9AGAM</name>
<evidence type="ECO:0000313" key="9">
    <source>
        <dbReference type="EMBL" id="PAV23605.1"/>
    </source>
</evidence>
<evidence type="ECO:0000256" key="2">
    <source>
        <dbReference type="ARBA" id="ARBA00022448"/>
    </source>
</evidence>
<evidence type="ECO:0000256" key="3">
    <source>
        <dbReference type="ARBA" id="ARBA00022692"/>
    </source>
</evidence>
<feature type="transmembrane region" description="Helical" evidence="7">
    <location>
        <begin position="420"/>
        <end position="441"/>
    </location>
</feature>
<feature type="transmembrane region" description="Helical" evidence="7">
    <location>
        <begin position="195"/>
        <end position="219"/>
    </location>
</feature>
<dbReference type="AlphaFoldDB" id="A0A286UVY0"/>
<feature type="compositionally biased region" description="Low complexity" evidence="6">
    <location>
        <begin position="34"/>
        <end position="49"/>
    </location>
</feature>
<accession>A0A286UVY0</accession>
<dbReference type="InterPro" id="IPR020846">
    <property type="entry name" value="MFS_dom"/>
</dbReference>
<dbReference type="EMBL" id="NBII01000001">
    <property type="protein sequence ID" value="PAV23605.1"/>
    <property type="molecule type" value="Genomic_DNA"/>
</dbReference>
<dbReference type="PROSITE" id="PS50850">
    <property type="entry name" value="MFS"/>
    <property type="match status" value="1"/>
</dbReference>
<dbReference type="InParanoid" id="A0A286UVY0"/>
<dbReference type="PANTHER" id="PTHR23504:SF15">
    <property type="entry name" value="MAJOR FACILITATOR SUPERFAMILY (MFS) PROFILE DOMAIN-CONTAINING PROTEIN"/>
    <property type="match status" value="1"/>
</dbReference>
<feature type="transmembrane region" description="Helical" evidence="7">
    <location>
        <begin position="239"/>
        <end position="261"/>
    </location>
</feature>